<dbReference type="AlphaFoldDB" id="A0AAD7KGL9"/>
<proteinExistence type="predicted"/>
<keyword evidence="2" id="KW-1185">Reference proteome</keyword>
<protein>
    <submittedName>
        <fullName evidence="1">Uncharacterized protein</fullName>
    </submittedName>
</protein>
<accession>A0AAD7KGL9</accession>
<comment type="caution">
    <text evidence="1">The sequence shown here is derived from an EMBL/GenBank/DDBJ whole genome shotgun (WGS) entry which is preliminary data.</text>
</comment>
<evidence type="ECO:0000313" key="2">
    <source>
        <dbReference type="Proteomes" id="UP001215598"/>
    </source>
</evidence>
<dbReference type="EMBL" id="JARKIB010000002">
    <property type="protein sequence ID" value="KAJ7784310.1"/>
    <property type="molecule type" value="Genomic_DNA"/>
</dbReference>
<reference evidence="1" key="1">
    <citation type="submission" date="2023-03" db="EMBL/GenBank/DDBJ databases">
        <title>Massive genome expansion in bonnet fungi (Mycena s.s.) driven by repeated elements and novel gene families across ecological guilds.</title>
        <authorList>
            <consortium name="Lawrence Berkeley National Laboratory"/>
            <person name="Harder C.B."/>
            <person name="Miyauchi S."/>
            <person name="Viragh M."/>
            <person name="Kuo A."/>
            <person name="Thoen E."/>
            <person name="Andreopoulos B."/>
            <person name="Lu D."/>
            <person name="Skrede I."/>
            <person name="Drula E."/>
            <person name="Henrissat B."/>
            <person name="Morin E."/>
            <person name="Kohler A."/>
            <person name="Barry K."/>
            <person name="LaButti K."/>
            <person name="Morin E."/>
            <person name="Salamov A."/>
            <person name="Lipzen A."/>
            <person name="Mereny Z."/>
            <person name="Hegedus B."/>
            <person name="Baldrian P."/>
            <person name="Stursova M."/>
            <person name="Weitz H."/>
            <person name="Taylor A."/>
            <person name="Grigoriev I.V."/>
            <person name="Nagy L.G."/>
            <person name="Martin F."/>
            <person name="Kauserud H."/>
        </authorList>
    </citation>
    <scope>NUCLEOTIDE SEQUENCE</scope>
    <source>
        <strain evidence="1">CBHHK182m</strain>
    </source>
</reference>
<sequence length="102" mass="11328">MTSSVQASLWPIDSLDANAVLEFEQLDRDIVQAGKAVYLDFKELFDNLRQSIKSDTPFPPTIDELSVVYPSLDSLYVAYHELFAAVLAAARAYRLGGCNGKR</sequence>
<gene>
    <name evidence="1" type="ORF">B0H16DRAFT_1446544</name>
</gene>
<name>A0AAD7KGL9_9AGAR</name>
<organism evidence="1 2">
    <name type="scientific">Mycena metata</name>
    <dbReference type="NCBI Taxonomy" id="1033252"/>
    <lineage>
        <taxon>Eukaryota</taxon>
        <taxon>Fungi</taxon>
        <taxon>Dikarya</taxon>
        <taxon>Basidiomycota</taxon>
        <taxon>Agaricomycotina</taxon>
        <taxon>Agaricomycetes</taxon>
        <taxon>Agaricomycetidae</taxon>
        <taxon>Agaricales</taxon>
        <taxon>Marasmiineae</taxon>
        <taxon>Mycenaceae</taxon>
        <taxon>Mycena</taxon>
    </lineage>
</organism>
<evidence type="ECO:0000313" key="1">
    <source>
        <dbReference type="EMBL" id="KAJ7784310.1"/>
    </source>
</evidence>
<dbReference type="Proteomes" id="UP001215598">
    <property type="component" value="Unassembled WGS sequence"/>
</dbReference>